<dbReference type="OMA" id="ETKIALW"/>
<accession>Q2H2D0</accession>
<gene>
    <name evidence="3" type="ORF">CHGG_04066</name>
</gene>
<dbReference type="STRING" id="306901.Q2H2D0"/>
<dbReference type="AlphaFoldDB" id="Q2H2D0"/>
<dbReference type="InterPro" id="IPR000073">
    <property type="entry name" value="AB_hydrolase_1"/>
</dbReference>
<dbReference type="HOGENOM" id="CLU_048587_1_1_1"/>
<dbReference type="Pfam" id="PF12697">
    <property type="entry name" value="Abhydrolase_6"/>
    <property type="match status" value="1"/>
</dbReference>
<evidence type="ECO:0000256" key="1">
    <source>
        <dbReference type="ARBA" id="ARBA00029464"/>
    </source>
</evidence>
<dbReference type="OrthoDB" id="2498029at2759"/>
<dbReference type="eggNOG" id="ENOG502RUNK">
    <property type="taxonomic scope" value="Eukaryota"/>
</dbReference>
<evidence type="ECO:0000313" key="4">
    <source>
        <dbReference type="Proteomes" id="UP000001056"/>
    </source>
</evidence>
<evidence type="ECO:0000313" key="3">
    <source>
        <dbReference type="EMBL" id="EAQ87447.1"/>
    </source>
</evidence>
<dbReference type="InterPro" id="IPR029058">
    <property type="entry name" value="AB_hydrolase_fold"/>
</dbReference>
<comment type="similarity">
    <text evidence="1">Belongs to the polyketide transferase af380 family.</text>
</comment>
<dbReference type="VEuPathDB" id="FungiDB:CHGG_04066"/>
<dbReference type="PANTHER" id="PTHR47751:SF2">
    <property type="entry name" value="DLTD N-TERMINAL DOMAIN PROTEIN (AFU_ORTHOLOGUE AFUA_8G00380)-RELATED"/>
    <property type="match status" value="1"/>
</dbReference>
<feature type="domain" description="AB hydrolase-1" evidence="2">
    <location>
        <begin position="55"/>
        <end position="300"/>
    </location>
</feature>
<dbReference type="ESTHER" id="chagb-q2h2d0">
    <property type="family name" value="Thiohydrolase"/>
</dbReference>
<dbReference type="Proteomes" id="UP000001056">
    <property type="component" value="Unassembled WGS sequence"/>
</dbReference>
<dbReference type="InParanoid" id="Q2H2D0"/>
<dbReference type="GeneID" id="4392584"/>
<name>Q2H2D0_CHAGB</name>
<dbReference type="SUPFAM" id="SSF53474">
    <property type="entry name" value="alpha/beta-Hydrolases"/>
    <property type="match status" value="1"/>
</dbReference>
<dbReference type="EMBL" id="CH408032">
    <property type="protein sequence ID" value="EAQ87447.1"/>
    <property type="molecule type" value="Genomic_DNA"/>
</dbReference>
<dbReference type="Gene3D" id="3.40.50.1820">
    <property type="entry name" value="alpha/beta hydrolase"/>
    <property type="match status" value="1"/>
</dbReference>
<evidence type="ECO:0000259" key="2">
    <source>
        <dbReference type="Pfam" id="PF12697"/>
    </source>
</evidence>
<protein>
    <recommendedName>
        <fullName evidence="2">AB hydrolase-1 domain-containing protein</fullName>
    </recommendedName>
</protein>
<keyword evidence="4" id="KW-1185">Reference proteome</keyword>
<organism evidence="3 4">
    <name type="scientific">Chaetomium globosum (strain ATCC 6205 / CBS 148.51 / DSM 1962 / NBRC 6347 / NRRL 1970)</name>
    <name type="common">Soil fungus</name>
    <dbReference type="NCBI Taxonomy" id="306901"/>
    <lineage>
        <taxon>Eukaryota</taxon>
        <taxon>Fungi</taxon>
        <taxon>Dikarya</taxon>
        <taxon>Ascomycota</taxon>
        <taxon>Pezizomycotina</taxon>
        <taxon>Sordariomycetes</taxon>
        <taxon>Sordariomycetidae</taxon>
        <taxon>Sordariales</taxon>
        <taxon>Chaetomiaceae</taxon>
        <taxon>Chaetomium</taxon>
    </lineage>
</organism>
<dbReference type="InterPro" id="IPR051411">
    <property type="entry name" value="Polyketide_trans_af380"/>
</dbReference>
<dbReference type="PANTHER" id="PTHR47751">
    <property type="entry name" value="SUPERFAMILY HYDROLASE, PUTATIVE (AFU_ORTHOLOGUE AFUA_2G16580)-RELATED"/>
    <property type="match status" value="1"/>
</dbReference>
<dbReference type="RefSeq" id="XP_001223280.1">
    <property type="nucleotide sequence ID" value="XM_001223279.1"/>
</dbReference>
<dbReference type="Gene3D" id="1.10.10.800">
    <property type="match status" value="1"/>
</dbReference>
<proteinExistence type="inferred from homology"/>
<sequence length="320" mass="35909">MADAASPHLNVDIKTLDGTKLRGWLFAAASRGPAMIMTPGFNFPKEANLPDIARWFQEHGVTTLLYDPRGIGASEGEPRNEIDPRQQIEDLHDAVTWIKEHPLVDETKIALWGLCWGGNVTLAATAFEYVWTAIRSSDERSAQKLTPTSHSSKRVAATIAMAPMINTDGSAERRKPLLELAIHDRASRLQTAEESPMYLPYIDEDGKMPNGQEMAPEIVPALDRLGIALENRISVQTYYKVLGWSLLHVVKYVAPTPAMMVAPELDETSPLDDQLHCFTQMGYPKELDILKGSGHLDWMFKDLEQILQRQFDFLKKHMAF</sequence>
<reference evidence="4" key="1">
    <citation type="journal article" date="2015" name="Genome Announc.">
        <title>Draft genome sequence of the cellulolytic fungus Chaetomium globosum.</title>
        <authorList>
            <person name="Cuomo C.A."/>
            <person name="Untereiner W.A."/>
            <person name="Ma L.-J."/>
            <person name="Grabherr M."/>
            <person name="Birren B.W."/>
        </authorList>
    </citation>
    <scope>NUCLEOTIDE SEQUENCE [LARGE SCALE GENOMIC DNA]</scope>
    <source>
        <strain evidence="4">ATCC 6205 / CBS 148.51 / DSM 1962 / NBRC 6347 / NRRL 1970</strain>
    </source>
</reference>